<protein>
    <submittedName>
        <fullName evidence="1">Uncharacterized protein</fullName>
    </submittedName>
</protein>
<dbReference type="EMBL" id="VEPZ02001072">
    <property type="protein sequence ID" value="KAE8695827.1"/>
    <property type="molecule type" value="Genomic_DNA"/>
</dbReference>
<evidence type="ECO:0000313" key="2">
    <source>
        <dbReference type="Proteomes" id="UP000436088"/>
    </source>
</evidence>
<proteinExistence type="predicted"/>
<sequence>MIVYVRSQGLELKKERSVVLGSLELKKRKGRGRFMSVWRFYSVFLASDMIFGDKLNGLGYLVLNFGFLTTARGGQSGGSMSIYN</sequence>
<comment type="caution">
    <text evidence="1">The sequence shown here is derived from an EMBL/GenBank/DDBJ whole genome shotgun (WGS) entry which is preliminary data.</text>
</comment>
<organism evidence="1 2">
    <name type="scientific">Hibiscus syriacus</name>
    <name type="common">Rose of Sharon</name>
    <dbReference type="NCBI Taxonomy" id="106335"/>
    <lineage>
        <taxon>Eukaryota</taxon>
        <taxon>Viridiplantae</taxon>
        <taxon>Streptophyta</taxon>
        <taxon>Embryophyta</taxon>
        <taxon>Tracheophyta</taxon>
        <taxon>Spermatophyta</taxon>
        <taxon>Magnoliopsida</taxon>
        <taxon>eudicotyledons</taxon>
        <taxon>Gunneridae</taxon>
        <taxon>Pentapetalae</taxon>
        <taxon>rosids</taxon>
        <taxon>malvids</taxon>
        <taxon>Malvales</taxon>
        <taxon>Malvaceae</taxon>
        <taxon>Malvoideae</taxon>
        <taxon>Hibiscus</taxon>
    </lineage>
</organism>
<accession>A0A6A2ZWN4</accession>
<name>A0A6A2ZWN4_HIBSY</name>
<gene>
    <name evidence="1" type="ORF">F3Y22_tig00110683pilonHSYRG00145</name>
</gene>
<keyword evidence="2" id="KW-1185">Reference proteome</keyword>
<dbReference type="AlphaFoldDB" id="A0A6A2ZWN4"/>
<evidence type="ECO:0000313" key="1">
    <source>
        <dbReference type="EMBL" id="KAE8695827.1"/>
    </source>
</evidence>
<dbReference type="Proteomes" id="UP000436088">
    <property type="component" value="Unassembled WGS sequence"/>
</dbReference>
<reference evidence="1" key="1">
    <citation type="submission" date="2019-09" db="EMBL/GenBank/DDBJ databases">
        <title>Draft genome information of white flower Hibiscus syriacus.</title>
        <authorList>
            <person name="Kim Y.-M."/>
        </authorList>
    </citation>
    <scope>NUCLEOTIDE SEQUENCE [LARGE SCALE GENOMIC DNA]</scope>
    <source>
        <strain evidence="1">YM2019G1</strain>
    </source>
</reference>